<gene>
    <name evidence="4" type="ORF">IAB73_01975</name>
</gene>
<dbReference type="Pfam" id="PF01992">
    <property type="entry name" value="vATP-synt_AC39"/>
    <property type="match status" value="1"/>
</dbReference>
<dbReference type="GO" id="GO:0046961">
    <property type="term" value="F:proton-transporting ATPase activity, rotational mechanism"/>
    <property type="evidence" value="ECO:0007669"/>
    <property type="project" value="InterPro"/>
</dbReference>
<evidence type="ECO:0000256" key="3">
    <source>
        <dbReference type="ARBA" id="ARBA00023065"/>
    </source>
</evidence>
<proteinExistence type="inferred from homology"/>
<dbReference type="PANTHER" id="PTHR38682">
    <property type="entry name" value="V-TYPE ATP SYNTHASE SUBUNIT C"/>
    <property type="match status" value="1"/>
</dbReference>
<name>A0A9D0ZAQ2_9FIRM</name>
<comment type="similarity">
    <text evidence="1">Belongs to the V-ATPase V0D/AC39 subunit family.</text>
</comment>
<dbReference type="InterPro" id="IPR050873">
    <property type="entry name" value="V-ATPase_V0D/AC39_subunit"/>
</dbReference>
<dbReference type="EMBL" id="DVFJ01000006">
    <property type="protein sequence ID" value="HIQ70963.1"/>
    <property type="molecule type" value="Genomic_DNA"/>
</dbReference>
<dbReference type="PANTHER" id="PTHR38682:SF1">
    <property type="entry name" value="V-TYPE ATP SYNTHASE SUBUNIT C"/>
    <property type="match status" value="1"/>
</dbReference>
<dbReference type="SUPFAM" id="SSF103486">
    <property type="entry name" value="V-type ATP synthase subunit C"/>
    <property type="match status" value="1"/>
</dbReference>
<evidence type="ECO:0000313" key="4">
    <source>
        <dbReference type="EMBL" id="HIQ70963.1"/>
    </source>
</evidence>
<keyword evidence="2" id="KW-0813">Transport</keyword>
<dbReference type="Gene3D" id="1.10.132.50">
    <property type="entry name" value="ATP synthase (C/AC39) subunit, domain 3"/>
    <property type="match status" value="1"/>
</dbReference>
<accession>A0A9D0ZAQ2</accession>
<evidence type="ECO:0000256" key="2">
    <source>
        <dbReference type="ARBA" id="ARBA00022448"/>
    </source>
</evidence>
<evidence type="ECO:0000256" key="1">
    <source>
        <dbReference type="ARBA" id="ARBA00006709"/>
    </source>
</evidence>
<protein>
    <submittedName>
        <fullName evidence="4">V-type ATPase subunit</fullName>
    </submittedName>
</protein>
<keyword evidence="3" id="KW-0406">Ion transport</keyword>
<reference evidence="4" key="1">
    <citation type="submission" date="2020-10" db="EMBL/GenBank/DDBJ databases">
        <authorList>
            <person name="Gilroy R."/>
        </authorList>
    </citation>
    <scope>NUCLEOTIDE SEQUENCE</scope>
    <source>
        <strain evidence="4">ChiSxjej2B14-6234</strain>
    </source>
</reference>
<dbReference type="Proteomes" id="UP000886887">
    <property type="component" value="Unassembled WGS sequence"/>
</dbReference>
<dbReference type="Gene3D" id="1.20.1690.10">
    <property type="entry name" value="V-type ATP synthase subunit C domain"/>
    <property type="match status" value="2"/>
</dbReference>
<dbReference type="InterPro" id="IPR035067">
    <property type="entry name" value="V-type_ATPase_csu/dsu"/>
</dbReference>
<comment type="caution">
    <text evidence="4">The sequence shown here is derived from an EMBL/GenBank/DDBJ whole genome shotgun (WGS) entry which is preliminary data.</text>
</comment>
<reference evidence="4" key="2">
    <citation type="journal article" date="2021" name="PeerJ">
        <title>Extensive microbial diversity within the chicken gut microbiome revealed by metagenomics and culture.</title>
        <authorList>
            <person name="Gilroy R."/>
            <person name="Ravi A."/>
            <person name="Getino M."/>
            <person name="Pursley I."/>
            <person name="Horton D.L."/>
            <person name="Alikhan N.F."/>
            <person name="Baker D."/>
            <person name="Gharbi K."/>
            <person name="Hall N."/>
            <person name="Watson M."/>
            <person name="Adriaenssens E.M."/>
            <person name="Foster-Nyarko E."/>
            <person name="Jarju S."/>
            <person name="Secka A."/>
            <person name="Antonio M."/>
            <person name="Oren A."/>
            <person name="Chaudhuri R.R."/>
            <person name="La Ragione R."/>
            <person name="Hildebrand F."/>
            <person name="Pallen M.J."/>
        </authorList>
    </citation>
    <scope>NUCLEOTIDE SEQUENCE</scope>
    <source>
        <strain evidence="4">ChiSxjej2B14-6234</strain>
    </source>
</reference>
<organism evidence="4 5">
    <name type="scientific">Candidatus Onthenecus intestinigallinarum</name>
    <dbReference type="NCBI Taxonomy" id="2840875"/>
    <lineage>
        <taxon>Bacteria</taxon>
        <taxon>Bacillati</taxon>
        <taxon>Bacillota</taxon>
        <taxon>Clostridia</taxon>
        <taxon>Eubacteriales</taxon>
        <taxon>Candidatus Onthenecus</taxon>
    </lineage>
</organism>
<dbReference type="InterPro" id="IPR044911">
    <property type="entry name" value="V-type_ATPase_csu/dsu_dom_3"/>
</dbReference>
<dbReference type="AlphaFoldDB" id="A0A9D0ZAQ2"/>
<sequence>MPQNSIYYAVGRLSVLGQNALDGARLERLMQAPTAAEARRALSEMGWKEDDDYARMAESHVEQACRTLRKLATDEKILDCFLLRYDVNNLKMLIKARCLGVEAQTLSPCGVYALDRLRHDVAEHRYADLAPELQAALDELEKRLAVAVDPLDVDVSLDKALYETIFAWLPDKARAERRYFTARADIVNLTIALRVLRMGKDAAFFSQLLLPCGSVGKGAWLKAFAQPEKLPLLVNKYGVKVYGAAIAAQMDPSRIAQLERAMDDYLLGVYSPYRRDLERPERLVGYLLMREREASAVRLILAGKLAGFPNDKIRERLRELYA</sequence>
<evidence type="ECO:0000313" key="5">
    <source>
        <dbReference type="Proteomes" id="UP000886887"/>
    </source>
</evidence>
<dbReference type="InterPro" id="IPR002843">
    <property type="entry name" value="ATPase_V0-cplx_csu/dsu"/>
</dbReference>
<dbReference type="InterPro" id="IPR036079">
    <property type="entry name" value="ATPase_csu/dsu_sf"/>
</dbReference>